<feature type="region of interest" description="Disordered" evidence="1">
    <location>
        <begin position="1"/>
        <end position="28"/>
    </location>
</feature>
<proteinExistence type="predicted"/>
<organism evidence="2">
    <name type="scientific">Eutreptiella gymnastica</name>
    <dbReference type="NCBI Taxonomy" id="73025"/>
    <lineage>
        <taxon>Eukaryota</taxon>
        <taxon>Discoba</taxon>
        <taxon>Euglenozoa</taxon>
        <taxon>Euglenida</taxon>
        <taxon>Spirocuta</taxon>
        <taxon>Euglenophyceae</taxon>
        <taxon>Eutreptiales</taxon>
        <taxon>Eutreptiaceae</taxon>
        <taxon>Eutreptiella</taxon>
    </lineage>
</organism>
<name>A0A7S4FHL2_9EUGL</name>
<accession>A0A7S4FHL2</accession>
<dbReference type="EMBL" id="HBJA01022592">
    <property type="protein sequence ID" value="CAE0796117.1"/>
    <property type="molecule type" value="Transcribed_RNA"/>
</dbReference>
<evidence type="ECO:0000256" key="1">
    <source>
        <dbReference type="SAM" id="MobiDB-lite"/>
    </source>
</evidence>
<protein>
    <submittedName>
        <fullName evidence="2">Uncharacterized protein</fullName>
    </submittedName>
</protein>
<gene>
    <name evidence="2" type="ORF">EGYM00163_LOCUS7237</name>
</gene>
<reference evidence="2" key="1">
    <citation type="submission" date="2021-01" db="EMBL/GenBank/DDBJ databases">
        <authorList>
            <person name="Corre E."/>
            <person name="Pelletier E."/>
            <person name="Niang G."/>
            <person name="Scheremetjew M."/>
            <person name="Finn R."/>
            <person name="Kale V."/>
            <person name="Holt S."/>
            <person name="Cochrane G."/>
            <person name="Meng A."/>
            <person name="Brown T."/>
            <person name="Cohen L."/>
        </authorList>
    </citation>
    <scope>NUCLEOTIDE SEQUENCE</scope>
    <source>
        <strain evidence="2">CCMP1594</strain>
    </source>
</reference>
<dbReference type="AlphaFoldDB" id="A0A7S4FHL2"/>
<sequence length="113" mass="12429">MIGSHPNSEARRAVHTANGSQGPPRRVKLRDTCTRGLRTGLCLLRSVWCQFGPTASLPGTRMRAKAKAENPSKAPENVLENTPSGPSYSTLKFDTLKQTARQVFKNTVDFRGF</sequence>
<feature type="region of interest" description="Disordered" evidence="1">
    <location>
        <begin position="66"/>
        <end position="87"/>
    </location>
</feature>
<evidence type="ECO:0000313" key="2">
    <source>
        <dbReference type="EMBL" id="CAE0796117.1"/>
    </source>
</evidence>